<dbReference type="Gene3D" id="1.20.120.1780">
    <property type="entry name" value="UbiA prenyltransferase"/>
    <property type="match status" value="1"/>
</dbReference>
<feature type="transmembrane region" description="Helical" evidence="9">
    <location>
        <begin position="198"/>
        <end position="219"/>
    </location>
</feature>
<dbReference type="PROSITE" id="PS00943">
    <property type="entry name" value="UBIA"/>
    <property type="match status" value="1"/>
</dbReference>
<dbReference type="GO" id="GO:0006744">
    <property type="term" value="P:ubiquinone biosynthetic process"/>
    <property type="evidence" value="ECO:0007669"/>
    <property type="project" value="UniProtKB-UniRule"/>
</dbReference>
<gene>
    <name evidence="10" type="ORF">BmR1_04g09587</name>
</gene>
<comment type="pathway">
    <text evidence="9">Cofactor biosynthesis; ubiquinone biosynthesis.</text>
</comment>
<keyword evidence="9" id="KW-0414">Isoprene biosynthesis</keyword>
<dbReference type="FunFam" id="1.10.357.140:FF:000008">
    <property type="entry name" value="4-hydroxybenzoate octaprenyltransferase"/>
    <property type="match status" value="1"/>
</dbReference>
<comment type="function">
    <text evidence="9">Catalyzes the prenylation of para-hydroxybenzoate (PHB) with an all-trans polyprenyl group. Mediates the second step in the final reaction sequence of coenzyme Q (CoQ) biosynthesis, which is the condensation of the polyisoprenoid side chain with PHB, generating the first membrane-bound Q intermediate.</text>
</comment>
<feature type="transmembrane region" description="Helical" evidence="9">
    <location>
        <begin position="51"/>
        <end position="72"/>
    </location>
</feature>
<keyword evidence="8 9" id="KW-0472">Membrane</keyword>
<evidence type="ECO:0000256" key="5">
    <source>
        <dbReference type="ARBA" id="ARBA00022679"/>
    </source>
</evidence>
<evidence type="ECO:0000256" key="3">
    <source>
        <dbReference type="ARBA" id="ARBA00005179"/>
    </source>
</evidence>
<dbReference type="CDD" id="cd13959">
    <property type="entry name" value="PT_UbiA_COQ2"/>
    <property type="match status" value="1"/>
</dbReference>
<sequence length="329" mass="36953">MKCNIIYNSGEIIPPITQKLPLLIARKSFSNFFTLNKLNAHFRLQRLHRPFPIILMACPVLTSAVLACPYEITINELYKMGLLFMGCITSRTAGCIINDIFDRKFDKHVSRTKTRPLASGELSVNEASIPLLLSLTSCLALLFQFDPTTIKLGFSALVMIVVYPLLKRYTYHPQVFLGASFNFGIIMAWTAIKGGTFFIGNWISPICLYGFSILWTLVYDTIYAHQDKMHDEHLKLKSTALKWGGKTKQISGALTTQMAVNLAITGYYAELSPIYYVSTLGAMGYLIRNLIKTNLDNPADCQKFFDRNYLVGISILIGSILGKSFKLNL</sequence>
<dbReference type="Pfam" id="PF01040">
    <property type="entry name" value="UbiA"/>
    <property type="match status" value="1"/>
</dbReference>
<keyword evidence="5 9" id="KW-0808">Transferase</keyword>
<reference evidence="10 11" key="1">
    <citation type="journal article" date="2012" name="Nucleic Acids Res.">
        <title>Sequencing of the smallest Apicomplexan genome from the human pathogen Babesia microti.</title>
        <authorList>
            <person name="Cornillot E."/>
            <person name="Hadj-Kaddour K."/>
            <person name="Dassouli A."/>
            <person name="Noel B."/>
            <person name="Ranwez V."/>
            <person name="Vacherie B."/>
            <person name="Augagneur Y."/>
            <person name="Bres V."/>
            <person name="Duclos A."/>
            <person name="Randazzo S."/>
            <person name="Carcy B."/>
            <person name="Debierre-Grockiego F."/>
            <person name="Delbecq S."/>
            <person name="Moubri-Menage K."/>
            <person name="Shams-Eldin H."/>
            <person name="Usmani-Brown S."/>
            <person name="Bringaud F."/>
            <person name="Wincker P."/>
            <person name="Vivares C.P."/>
            <person name="Schwarz R.T."/>
            <person name="Schetters T.P."/>
            <person name="Krause P.J."/>
            <person name="Gorenflot A."/>
            <person name="Berry V."/>
            <person name="Barbe V."/>
            <person name="Ben Mamoun C."/>
        </authorList>
    </citation>
    <scope>NUCLEOTIDE SEQUENCE [LARGE SCALE GENOMIC DNA]</scope>
    <source>
        <strain evidence="10 11">RI</strain>
    </source>
</reference>
<dbReference type="GO" id="GO:0008412">
    <property type="term" value="F:4-hydroxybenzoate polyprenyltransferase activity"/>
    <property type="evidence" value="ECO:0007669"/>
    <property type="project" value="UniProtKB-EC"/>
</dbReference>
<dbReference type="InterPro" id="IPR000537">
    <property type="entry name" value="UbiA_prenyltransferase"/>
</dbReference>
<dbReference type="HAMAP" id="MF_01635">
    <property type="entry name" value="UbiA"/>
    <property type="match status" value="1"/>
</dbReference>
<keyword evidence="9" id="KW-0999">Mitochondrion inner membrane</keyword>
<dbReference type="GeneID" id="24426542"/>
<reference evidence="10 11" key="2">
    <citation type="journal article" date="2013" name="PLoS ONE">
        <title>Whole genome mapping and re-organization of the nuclear and mitochondrial genomes of Babesia microti isolates.</title>
        <authorList>
            <person name="Cornillot E."/>
            <person name="Dassouli A."/>
            <person name="Garg A."/>
            <person name="Pachikara N."/>
            <person name="Randazzo S."/>
            <person name="Depoix D."/>
            <person name="Carcy B."/>
            <person name="Delbecq S."/>
            <person name="Frutos R."/>
            <person name="Silva J.C."/>
            <person name="Sutton R."/>
            <person name="Krause P.J."/>
            <person name="Mamoun C.B."/>
        </authorList>
    </citation>
    <scope>NUCLEOTIDE SEQUENCE [LARGE SCALE GENOMIC DNA]</scope>
    <source>
        <strain evidence="10 11">RI</strain>
    </source>
</reference>
<keyword evidence="11" id="KW-1185">Reference proteome</keyword>
<reference evidence="10 11" key="3">
    <citation type="journal article" date="2016" name="Sci. Rep.">
        <title>Genome-wide diversity and gene expression profiling of Babesia microti isolates identify polymorphic genes that mediate host-pathogen interactions.</title>
        <authorList>
            <person name="Silva J.C."/>
            <person name="Cornillot E."/>
            <person name="McCracken C."/>
            <person name="Usmani-Brown S."/>
            <person name="Dwivedi A."/>
            <person name="Ifeonu O.O."/>
            <person name="Crabtree J."/>
            <person name="Gotia H.T."/>
            <person name="Virji A.Z."/>
            <person name="Reynes C."/>
            <person name="Colinge J."/>
            <person name="Kumar V."/>
            <person name="Lawres L."/>
            <person name="Pazzi J.E."/>
            <person name="Pablo J.V."/>
            <person name="Hung C."/>
            <person name="Brancato J."/>
            <person name="Kumari P."/>
            <person name="Orvis J."/>
            <person name="Tretina K."/>
            <person name="Chibucos M."/>
            <person name="Ott S."/>
            <person name="Sadzewicz L."/>
            <person name="Sengamalay N."/>
            <person name="Shetty A.C."/>
            <person name="Su Q."/>
            <person name="Tallon L."/>
            <person name="Fraser C.M."/>
            <person name="Frutos R."/>
            <person name="Molina D.M."/>
            <person name="Krause P.J."/>
            <person name="Ben Mamoun C."/>
        </authorList>
    </citation>
    <scope>NUCLEOTIDE SEQUENCE [LARGE SCALE GENOMIC DNA]</scope>
    <source>
        <strain evidence="10 11">RI</strain>
    </source>
</reference>
<dbReference type="InterPro" id="IPR030470">
    <property type="entry name" value="UbiA_prenylTrfase_CS"/>
</dbReference>
<comment type="cofactor">
    <cofactor evidence="1 9">
        <name>Mg(2+)</name>
        <dbReference type="ChEBI" id="CHEBI:18420"/>
    </cofactor>
</comment>
<keyword evidence="9" id="KW-0831">Ubiquinone biosynthesis</keyword>
<keyword evidence="9" id="KW-0496">Mitochondrion</keyword>
<dbReference type="GO" id="GO:0005743">
    <property type="term" value="C:mitochondrial inner membrane"/>
    <property type="evidence" value="ECO:0007669"/>
    <property type="project" value="UniProtKB-SubCell"/>
</dbReference>
<dbReference type="AlphaFoldDB" id="I7IHM8"/>
<proteinExistence type="inferred from homology"/>
<comment type="similarity">
    <text evidence="4 9">Belongs to the UbiA prenyltransferase family.</text>
</comment>
<dbReference type="Proteomes" id="UP000002899">
    <property type="component" value="Chromosome IV"/>
</dbReference>
<evidence type="ECO:0000256" key="8">
    <source>
        <dbReference type="ARBA" id="ARBA00023136"/>
    </source>
</evidence>
<dbReference type="VEuPathDB" id="PiroplasmaDB:BmR1_04g09587"/>
<keyword evidence="6 9" id="KW-0812">Transmembrane</keyword>
<evidence type="ECO:0000256" key="1">
    <source>
        <dbReference type="ARBA" id="ARBA00001946"/>
    </source>
</evidence>
<comment type="pathway">
    <text evidence="3">Secondary metabolite biosynthesis.</text>
</comment>
<dbReference type="EC" id="2.5.1.39" evidence="9"/>
<evidence type="ECO:0000313" key="10">
    <source>
        <dbReference type="EMBL" id="CCF76087.1"/>
    </source>
</evidence>
<dbReference type="EMBL" id="LN871599">
    <property type="protein sequence ID" value="CCF76087.1"/>
    <property type="molecule type" value="Genomic_DNA"/>
</dbReference>
<keyword evidence="7 9" id="KW-1133">Transmembrane helix</keyword>
<dbReference type="RefSeq" id="XP_012650495.1">
    <property type="nucleotide sequence ID" value="XM_012795041.1"/>
</dbReference>
<dbReference type="FunFam" id="1.20.120.1780:FF:000001">
    <property type="entry name" value="4-hydroxybenzoate octaprenyltransferase"/>
    <property type="match status" value="1"/>
</dbReference>
<feature type="transmembrane region" description="Helical" evidence="9">
    <location>
        <begin position="175"/>
        <end position="192"/>
    </location>
</feature>
<dbReference type="UniPathway" id="UPA00232"/>
<evidence type="ECO:0000256" key="4">
    <source>
        <dbReference type="ARBA" id="ARBA00005985"/>
    </source>
</evidence>
<dbReference type="PANTHER" id="PTHR11048:SF28">
    <property type="entry name" value="4-HYDROXYBENZOATE POLYPRENYLTRANSFERASE, MITOCHONDRIAL"/>
    <property type="match status" value="1"/>
</dbReference>
<name>I7IHM8_BABMR</name>
<feature type="transmembrane region" description="Helical" evidence="9">
    <location>
        <begin position="149"/>
        <end position="166"/>
    </location>
</feature>
<comment type="catalytic activity">
    <reaction evidence="9">
        <text>an all-trans-polyprenyl diphosphate + 4-hydroxybenzoate = a 4-hydroxy-3-(all-trans-polyprenyl)benzoate + diphosphate</text>
        <dbReference type="Rhea" id="RHEA:44504"/>
        <dbReference type="Rhea" id="RHEA-COMP:9514"/>
        <dbReference type="Rhea" id="RHEA-COMP:9564"/>
        <dbReference type="ChEBI" id="CHEBI:17879"/>
        <dbReference type="ChEBI" id="CHEBI:33019"/>
        <dbReference type="ChEBI" id="CHEBI:58914"/>
        <dbReference type="ChEBI" id="CHEBI:78396"/>
        <dbReference type="EC" id="2.5.1.39"/>
    </reaction>
</comment>
<evidence type="ECO:0000256" key="7">
    <source>
        <dbReference type="ARBA" id="ARBA00022989"/>
    </source>
</evidence>
<dbReference type="OrthoDB" id="18170at2759"/>
<dbReference type="InterPro" id="IPR044878">
    <property type="entry name" value="UbiA_sf"/>
</dbReference>
<evidence type="ECO:0000256" key="9">
    <source>
        <dbReference type="HAMAP-Rule" id="MF_03189"/>
    </source>
</evidence>
<comment type="subcellular location">
    <subcellularLocation>
        <location evidence="2">Membrane</location>
        <topology evidence="2">Multi-pass membrane protein</topology>
    </subcellularLocation>
    <subcellularLocation>
        <location evidence="9">Mitochondrion inner membrane</location>
        <topology evidence="9">Multi-pass membrane protein</topology>
        <orientation evidence="9">Matrix side</orientation>
    </subcellularLocation>
</comment>
<dbReference type="KEGG" id="bmic:BmR1_04g09587"/>
<protein>
    <recommendedName>
        <fullName evidence="9">4-hydroxybenzoate polyprenyltransferase, mitochondrial</fullName>
        <shortName evidence="9">4-HB polyprenyltransferase</shortName>
        <ecNumber evidence="9">2.5.1.39</ecNumber>
    </recommendedName>
    <alternativeName>
        <fullName evidence="9">Para-hydroxybenzoate--polyprenyltransferase</fullName>
        <shortName evidence="9">PHB:PPT</shortName>
        <shortName evidence="9">PHB:polyprenyltransferase</shortName>
    </alternativeName>
</protein>
<dbReference type="InterPro" id="IPR039653">
    <property type="entry name" value="Prenyltransferase"/>
</dbReference>
<evidence type="ECO:0000256" key="2">
    <source>
        <dbReference type="ARBA" id="ARBA00004141"/>
    </source>
</evidence>
<dbReference type="NCBIfam" id="TIGR01474">
    <property type="entry name" value="ubiA_proteo"/>
    <property type="match status" value="1"/>
</dbReference>
<organism evidence="10 11">
    <name type="scientific">Babesia microti (strain RI)</name>
    <dbReference type="NCBI Taxonomy" id="1133968"/>
    <lineage>
        <taxon>Eukaryota</taxon>
        <taxon>Sar</taxon>
        <taxon>Alveolata</taxon>
        <taxon>Apicomplexa</taxon>
        <taxon>Aconoidasida</taxon>
        <taxon>Piroplasmida</taxon>
        <taxon>Babesiidae</taxon>
        <taxon>Babesia</taxon>
    </lineage>
</organism>
<dbReference type="PANTHER" id="PTHR11048">
    <property type="entry name" value="PRENYLTRANSFERASES"/>
    <property type="match status" value="1"/>
</dbReference>
<dbReference type="InterPro" id="IPR006370">
    <property type="entry name" value="HB_polyprenyltransferase-like"/>
</dbReference>
<evidence type="ECO:0000313" key="11">
    <source>
        <dbReference type="Proteomes" id="UP000002899"/>
    </source>
</evidence>
<dbReference type="GO" id="GO:0008299">
    <property type="term" value="P:isoprenoid biosynthetic process"/>
    <property type="evidence" value="ECO:0007669"/>
    <property type="project" value="UniProtKB-UniRule"/>
</dbReference>
<accession>I7IHM8</accession>
<dbReference type="Gene3D" id="1.10.357.140">
    <property type="entry name" value="UbiA prenyltransferase"/>
    <property type="match status" value="1"/>
</dbReference>
<evidence type="ECO:0000256" key="6">
    <source>
        <dbReference type="ARBA" id="ARBA00022692"/>
    </source>
</evidence>